<feature type="transmembrane region" description="Helical" evidence="7">
    <location>
        <begin position="170"/>
        <end position="191"/>
    </location>
</feature>
<evidence type="ECO:0000256" key="1">
    <source>
        <dbReference type="ARBA" id="ARBA00004651"/>
    </source>
</evidence>
<keyword evidence="2 7" id="KW-0812">Transmembrane</keyword>
<feature type="domain" description="ABC transmembrane type-1" evidence="9">
    <location>
        <begin position="31"/>
        <end position="321"/>
    </location>
</feature>
<dbReference type="Gene3D" id="3.40.50.300">
    <property type="entry name" value="P-loop containing nucleotide triphosphate hydrolases"/>
    <property type="match status" value="1"/>
</dbReference>
<feature type="domain" description="ABC transporter" evidence="8">
    <location>
        <begin position="354"/>
        <end position="564"/>
    </location>
</feature>
<feature type="transmembrane region" description="Helical" evidence="7">
    <location>
        <begin position="251"/>
        <end position="278"/>
    </location>
</feature>
<name>A0A2S5KTA2_9PROT</name>
<evidence type="ECO:0000259" key="8">
    <source>
        <dbReference type="PROSITE" id="PS50893"/>
    </source>
</evidence>
<dbReference type="SUPFAM" id="SSF90123">
    <property type="entry name" value="ABC transporter transmembrane region"/>
    <property type="match status" value="1"/>
</dbReference>
<dbReference type="PROSITE" id="PS50929">
    <property type="entry name" value="ABC_TM1F"/>
    <property type="match status" value="1"/>
</dbReference>
<feature type="transmembrane region" description="Helical" evidence="7">
    <location>
        <begin position="146"/>
        <end position="164"/>
    </location>
</feature>
<dbReference type="Pfam" id="PF00005">
    <property type="entry name" value="ABC_tran"/>
    <property type="match status" value="1"/>
</dbReference>
<dbReference type="InterPro" id="IPR014216">
    <property type="entry name" value="ABC_transptr_CydD"/>
</dbReference>
<dbReference type="InterPro" id="IPR003593">
    <property type="entry name" value="AAA+_ATPase"/>
</dbReference>
<dbReference type="GO" id="GO:0005524">
    <property type="term" value="F:ATP binding"/>
    <property type="evidence" value="ECO:0007669"/>
    <property type="project" value="UniProtKB-KW"/>
</dbReference>
<evidence type="ECO:0000256" key="4">
    <source>
        <dbReference type="ARBA" id="ARBA00022840"/>
    </source>
</evidence>
<dbReference type="EMBL" id="PRLP01000032">
    <property type="protein sequence ID" value="PPC77496.1"/>
    <property type="molecule type" value="Genomic_DNA"/>
</dbReference>
<sequence length="564" mass="62719">MKPSDSLSEPEFQRPVALLRYFSRYARSDNAVATLLGLVQVAMTITLAYCVASMLDGAVFQAERSYPQSSDWLLLTAALVLRIAAGYGQTLVGNRASLKIRQALRRYALQRCFALNVRLFPQFNSAELSNLIATEIDKQRGYFADYIPLQRLAVLMPLAILLAASMVNWVVALIFAFTAPLVVVFMILAGWKASDASRDNLQQLNRLGHLLADRLKNLQCLQLAQSTEQEADRLFEQSENYRKSTMEVLRVAFLSGTVLEFFSAISVALVAVYLGLYFLGKYDVGSWDTLGLYEGVFLLMLAPEFYLPLRRMGTLYHMRSDATSMAEQLIRLDQLARTAARADQQLTIPALQRLEVDQLRSGSADKPVHNPVSFTLMPGQKLLLKGPSGAGKTTLLDTLAGLRPRYQGEISINGLTLDIFQQQGWFAQIGYLSQKPELLFASIRDNLTLGRQYSDAQLQAALHEARIDDVVNALPGGLDYVISDSGGYLSGGQAQRIALARVFLHRPRLLLLDEPTANLDQDTAMAFMERLQSYTRSGAMLIMASHRPADQQFFDAEIILSGEH</sequence>
<dbReference type="Proteomes" id="UP000238196">
    <property type="component" value="Unassembled WGS sequence"/>
</dbReference>
<keyword evidence="6 7" id="KW-0472">Membrane</keyword>
<dbReference type="InterPro" id="IPR027417">
    <property type="entry name" value="P-loop_NTPase"/>
</dbReference>
<accession>A0A2S5KTA2</accession>
<feature type="transmembrane region" description="Helical" evidence="7">
    <location>
        <begin position="72"/>
        <end position="92"/>
    </location>
</feature>
<dbReference type="PROSITE" id="PS00211">
    <property type="entry name" value="ABC_TRANSPORTER_1"/>
    <property type="match status" value="1"/>
</dbReference>
<evidence type="ECO:0000256" key="2">
    <source>
        <dbReference type="ARBA" id="ARBA00022692"/>
    </source>
</evidence>
<evidence type="ECO:0000256" key="5">
    <source>
        <dbReference type="ARBA" id="ARBA00022989"/>
    </source>
</evidence>
<dbReference type="SUPFAM" id="SSF52540">
    <property type="entry name" value="P-loop containing nucleoside triphosphate hydrolases"/>
    <property type="match status" value="1"/>
</dbReference>
<dbReference type="Pfam" id="PF00664">
    <property type="entry name" value="ABC_membrane"/>
    <property type="match status" value="1"/>
</dbReference>
<dbReference type="InterPro" id="IPR003439">
    <property type="entry name" value="ABC_transporter-like_ATP-bd"/>
</dbReference>
<dbReference type="PROSITE" id="PS50893">
    <property type="entry name" value="ABC_TRANSPORTER_2"/>
    <property type="match status" value="1"/>
</dbReference>
<dbReference type="SMART" id="SM00382">
    <property type="entry name" value="AAA"/>
    <property type="match status" value="1"/>
</dbReference>
<gene>
    <name evidence="10" type="primary">cydD</name>
    <name evidence="10" type="ORF">C4K68_09850</name>
</gene>
<feature type="transmembrane region" description="Helical" evidence="7">
    <location>
        <begin position="30"/>
        <end position="52"/>
    </location>
</feature>
<dbReference type="GO" id="GO:0042883">
    <property type="term" value="P:cysteine transport"/>
    <property type="evidence" value="ECO:0007669"/>
    <property type="project" value="InterPro"/>
</dbReference>
<dbReference type="Gene3D" id="1.20.1560.10">
    <property type="entry name" value="ABC transporter type 1, transmembrane domain"/>
    <property type="match status" value="1"/>
</dbReference>
<dbReference type="GO" id="GO:0034040">
    <property type="term" value="F:ATPase-coupled lipid transmembrane transporter activity"/>
    <property type="evidence" value="ECO:0007669"/>
    <property type="project" value="TreeGrafter"/>
</dbReference>
<comment type="subcellular location">
    <subcellularLocation>
        <location evidence="1">Cell membrane</location>
        <topology evidence="1">Multi-pass membrane protein</topology>
    </subcellularLocation>
</comment>
<comment type="caution">
    <text evidence="10">The sequence shown here is derived from an EMBL/GenBank/DDBJ whole genome shotgun (WGS) entry which is preliminary data.</text>
</comment>
<dbReference type="GO" id="GO:0140359">
    <property type="term" value="F:ABC-type transporter activity"/>
    <property type="evidence" value="ECO:0007669"/>
    <property type="project" value="InterPro"/>
</dbReference>
<evidence type="ECO:0000259" key="9">
    <source>
        <dbReference type="PROSITE" id="PS50929"/>
    </source>
</evidence>
<evidence type="ECO:0000256" key="6">
    <source>
        <dbReference type="ARBA" id="ARBA00023136"/>
    </source>
</evidence>
<dbReference type="InterPro" id="IPR011527">
    <property type="entry name" value="ABC1_TM_dom"/>
</dbReference>
<dbReference type="InterPro" id="IPR036640">
    <property type="entry name" value="ABC1_TM_sf"/>
</dbReference>
<dbReference type="PANTHER" id="PTHR24221">
    <property type="entry name" value="ATP-BINDING CASSETTE SUB-FAMILY B"/>
    <property type="match status" value="1"/>
</dbReference>
<dbReference type="CDD" id="cd18584">
    <property type="entry name" value="ABC_6TM_AarD_CydD"/>
    <property type="match status" value="1"/>
</dbReference>
<dbReference type="AlphaFoldDB" id="A0A2S5KTA2"/>
<reference evidence="10 11" key="1">
    <citation type="submission" date="2018-02" db="EMBL/GenBank/DDBJ databases">
        <title>novel marine gammaproteobacteria from coastal saline agro ecosystem.</title>
        <authorList>
            <person name="Krishnan R."/>
            <person name="Ramesh Kumar N."/>
        </authorList>
    </citation>
    <scope>NUCLEOTIDE SEQUENCE [LARGE SCALE GENOMIC DNA]</scope>
    <source>
        <strain evidence="10 11">228</strain>
    </source>
</reference>
<evidence type="ECO:0000256" key="3">
    <source>
        <dbReference type="ARBA" id="ARBA00022741"/>
    </source>
</evidence>
<evidence type="ECO:0000313" key="11">
    <source>
        <dbReference type="Proteomes" id="UP000238196"/>
    </source>
</evidence>
<dbReference type="PANTHER" id="PTHR24221:SF261">
    <property type="entry name" value="GLUTATHIONE_L-CYSTEINE TRANSPORT SYSTEM ATP-BINDING_PERMEASE PROTEIN CYDD"/>
    <property type="match status" value="1"/>
</dbReference>
<dbReference type="GO" id="GO:0005886">
    <property type="term" value="C:plasma membrane"/>
    <property type="evidence" value="ECO:0007669"/>
    <property type="project" value="UniProtKB-SubCell"/>
</dbReference>
<dbReference type="InterPro" id="IPR039421">
    <property type="entry name" value="Type_1_exporter"/>
</dbReference>
<dbReference type="NCBIfam" id="TIGR02857">
    <property type="entry name" value="CydD"/>
    <property type="match status" value="1"/>
</dbReference>
<feature type="transmembrane region" description="Helical" evidence="7">
    <location>
        <begin position="290"/>
        <end position="309"/>
    </location>
</feature>
<keyword evidence="5 7" id="KW-1133">Transmembrane helix</keyword>
<keyword evidence="4" id="KW-0067">ATP-binding</keyword>
<evidence type="ECO:0000256" key="7">
    <source>
        <dbReference type="SAM" id="Phobius"/>
    </source>
</evidence>
<proteinExistence type="predicted"/>
<protein>
    <submittedName>
        <fullName evidence="10">Thiol reductant ABC exporter subunit CydD</fullName>
    </submittedName>
</protein>
<dbReference type="GO" id="GO:0016887">
    <property type="term" value="F:ATP hydrolysis activity"/>
    <property type="evidence" value="ECO:0007669"/>
    <property type="project" value="InterPro"/>
</dbReference>
<dbReference type="OrthoDB" id="5298313at2"/>
<dbReference type="InterPro" id="IPR017871">
    <property type="entry name" value="ABC_transporter-like_CS"/>
</dbReference>
<organism evidence="10 11">
    <name type="scientific">Proteobacteria bacterium 228</name>
    <dbReference type="NCBI Taxonomy" id="2083153"/>
    <lineage>
        <taxon>Bacteria</taxon>
        <taxon>Pseudomonadati</taxon>
        <taxon>Pseudomonadota</taxon>
    </lineage>
</organism>
<evidence type="ECO:0000313" key="10">
    <source>
        <dbReference type="EMBL" id="PPC77496.1"/>
    </source>
</evidence>
<keyword evidence="3" id="KW-0547">Nucleotide-binding</keyword>